<accession>A0AAV9XNM4</accession>
<keyword evidence="3" id="KW-1185">Reference proteome</keyword>
<evidence type="ECO:0000313" key="2">
    <source>
        <dbReference type="EMBL" id="KAK6543683.1"/>
    </source>
</evidence>
<feature type="compositionally biased region" description="Basic and acidic residues" evidence="1">
    <location>
        <begin position="342"/>
        <end position="355"/>
    </location>
</feature>
<feature type="compositionally biased region" description="Basic residues" evidence="1">
    <location>
        <begin position="364"/>
        <end position="388"/>
    </location>
</feature>
<dbReference type="Proteomes" id="UP001365542">
    <property type="component" value="Unassembled WGS sequence"/>
</dbReference>
<feature type="compositionally biased region" description="Pro residues" evidence="1">
    <location>
        <begin position="221"/>
        <end position="230"/>
    </location>
</feature>
<proteinExistence type="predicted"/>
<evidence type="ECO:0000313" key="3">
    <source>
        <dbReference type="Proteomes" id="UP001365542"/>
    </source>
</evidence>
<feature type="compositionally biased region" description="Polar residues" evidence="1">
    <location>
        <begin position="389"/>
        <end position="401"/>
    </location>
</feature>
<feature type="compositionally biased region" description="Low complexity" evidence="1">
    <location>
        <begin position="181"/>
        <end position="200"/>
    </location>
</feature>
<feature type="compositionally biased region" description="Basic and acidic residues" evidence="1">
    <location>
        <begin position="73"/>
        <end position="90"/>
    </location>
</feature>
<dbReference type="EMBL" id="JAVHJO010000001">
    <property type="protein sequence ID" value="KAK6543683.1"/>
    <property type="molecule type" value="Genomic_DNA"/>
</dbReference>
<dbReference type="AlphaFoldDB" id="A0AAV9XNM4"/>
<sequence>MDFLISSPADFLQSDNCPGRLQLHGSDADGVVLSRKPYRSGQASRLSGPPKFPLSLPFSLFPSFKDSGSSREPSFEPRNNKRNSDSRLHSEVPKTWQSDFDFEDRLGKLDLGDKSYRNYTPVPIADDKYHPGVESDRASFIFSSSDEEKRSNVTDRSTISDWEAVPIYRTAHKGYGGSGASSGVSRHSNRSSGSGQQSHGYRGFQSGGGGGAAGGNNGSPPSLPQPIDPPPSDGKKYYACWFWLHDPVKYHACADIRKEAHHLKHIHLPQHFPAGLPPELKHRMNYDAVWQMLFPGQRIPRIKDRDEQLLVMAQGYQSRLDTQLPISSPAPRRDMGPMSPESSRHRSDAAGESSRRQSSTLSAHHGHHSSNMKLRRLSGTGRHPRRYPSSHTSTGRTNWDSSSHASLLDFDNDQNYILSAQNLTHRLDEVCRMLPDSEGIMDPVDMDIESDYSSQMSSNESIEIDKMQRESHPFRPFNPRIKVKDYSTGEEYFWDERHHEIPFDFSRYYLVHCGDRSTGADGLISMRSMEVLEREYHYNLMPRLKSDGYVVLQRARHPYPS</sequence>
<evidence type="ECO:0000256" key="1">
    <source>
        <dbReference type="SAM" id="MobiDB-lite"/>
    </source>
</evidence>
<organism evidence="2 3">
    <name type="scientific">Orbilia ellipsospora</name>
    <dbReference type="NCBI Taxonomy" id="2528407"/>
    <lineage>
        <taxon>Eukaryota</taxon>
        <taxon>Fungi</taxon>
        <taxon>Dikarya</taxon>
        <taxon>Ascomycota</taxon>
        <taxon>Pezizomycotina</taxon>
        <taxon>Orbiliomycetes</taxon>
        <taxon>Orbiliales</taxon>
        <taxon>Orbiliaceae</taxon>
        <taxon>Orbilia</taxon>
    </lineage>
</organism>
<name>A0AAV9XNM4_9PEZI</name>
<feature type="region of interest" description="Disordered" evidence="1">
    <location>
        <begin position="175"/>
        <end position="230"/>
    </location>
</feature>
<feature type="compositionally biased region" description="Gly residues" evidence="1">
    <location>
        <begin position="205"/>
        <end position="217"/>
    </location>
</feature>
<protein>
    <submittedName>
        <fullName evidence="2">Uncharacterized protein</fullName>
    </submittedName>
</protein>
<comment type="caution">
    <text evidence="2">The sequence shown here is derived from an EMBL/GenBank/DDBJ whole genome shotgun (WGS) entry which is preliminary data.</text>
</comment>
<feature type="region of interest" description="Disordered" evidence="1">
    <location>
        <begin position="320"/>
        <end position="401"/>
    </location>
</feature>
<gene>
    <name evidence="2" type="ORF">TWF694_000420</name>
</gene>
<reference evidence="2 3" key="1">
    <citation type="submission" date="2019-10" db="EMBL/GenBank/DDBJ databases">
        <authorList>
            <person name="Palmer J.M."/>
        </authorList>
    </citation>
    <scope>NUCLEOTIDE SEQUENCE [LARGE SCALE GENOMIC DNA]</scope>
    <source>
        <strain evidence="2 3">TWF694</strain>
    </source>
</reference>
<feature type="region of interest" description="Disordered" evidence="1">
    <location>
        <begin position="65"/>
        <end position="90"/>
    </location>
</feature>